<accession>A0ABP8E6I1</accession>
<reference evidence="2" key="1">
    <citation type="journal article" date="2019" name="Int. J. Syst. Evol. Microbiol.">
        <title>The Global Catalogue of Microorganisms (GCM) 10K type strain sequencing project: providing services to taxonomists for standard genome sequencing and annotation.</title>
        <authorList>
            <consortium name="The Broad Institute Genomics Platform"/>
            <consortium name="The Broad Institute Genome Sequencing Center for Infectious Disease"/>
            <person name="Wu L."/>
            <person name="Ma J."/>
        </authorList>
    </citation>
    <scope>NUCLEOTIDE SEQUENCE [LARGE SCALE GENOMIC DNA]</scope>
    <source>
        <strain evidence="2">JCM 17442</strain>
    </source>
</reference>
<proteinExistence type="predicted"/>
<gene>
    <name evidence="1" type="ORF">GCM10022256_33790</name>
</gene>
<evidence type="ECO:0000313" key="1">
    <source>
        <dbReference type="EMBL" id="GAA4267767.1"/>
    </source>
</evidence>
<evidence type="ECO:0000313" key="2">
    <source>
        <dbReference type="Proteomes" id="UP001501594"/>
    </source>
</evidence>
<organism evidence="1 2">
    <name type="scientific">Frondihabitans peucedani</name>
    <dbReference type="NCBI Taxonomy" id="598626"/>
    <lineage>
        <taxon>Bacteria</taxon>
        <taxon>Bacillati</taxon>
        <taxon>Actinomycetota</taxon>
        <taxon>Actinomycetes</taxon>
        <taxon>Micrococcales</taxon>
        <taxon>Microbacteriaceae</taxon>
        <taxon>Frondihabitans</taxon>
    </lineage>
</organism>
<keyword evidence="2" id="KW-1185">Reference proteome</keyword>
<name>A0ABP8E6I1_9MICO</name>
<dbReference type="Proteomes" id="UP001501594">
    <property type="component" value="Unassembled WGS sequence"/>
</dbReference>
<comment type="caution">
    <text evidence="1">The sequence shown here is derived from an EMBL/GenBank/DDBJ whole genome shotgun (WGS) entry which is preliminary data.</text>
</comment>
<sequence>MIEITVQIDDTRFRLAQEEDLPALQERFRQAVQGPAAFVTFEPLGYSTVSVLVSPTTKVRFDQVARSESVSDVDSCTVSEWEPEIDSVA</sequence>
<dbReference type="RefSeq" id="WP_344798381.1">
    <property type="nucleotide sequence ID" value="NZ_BAABAU010000006.1"/>
</dbReference>
<dbReference type="EMBL" id="BAABAU010000006">
    <property type="protein sequence ID" value="GAA4267767.1"/>
    <property type="molecule type" value="Genomic_DNA"/>
</dbReference>
<protein>
    <submittedName>
        <fullName evidence="1">Uncharacterized protein</fullName>
    </submittedName>
</protein>